<feature type="region of interest" description="Disordered" evidence="1">
    <location>
        <begin position="123"/>
        <end position="169"/>
    </location>
</feature>
<feature type="non-terminal residue" evidence="2">
    <location>
        <position position="1"/>
    </location>
</feature>
<keyword evidence="3" id="KW-1185">Reference proteome</keyword>
<feature type="region of interest" description="Disordered" evidence="1">
    <location>
        <begin position="1"/>
        <end position="108"/>
    </location>
</feature>
<comment type="caution">
    <text evidence="2">The sequence shown here is derived from an EMBL/GenBank/DDBJ whole genome shotgun (WGS) entry which is preliminary data.</text>
</comment>
<feature type="compositionally biased region" description="Basic and acidic residues" evidence="1">
    <location>
        <begin position="159"/>
        <end position="168"/>
    </location>
</feature>
<accession>K0RWI2</accession>
<dbReference type="EMBL" id="AGNL01042213">
    <property type="protein sequence ID" value="EJK51107.1"/>
    <property type="molecule type" value="Genomic_DNA"/>
</dbReference>
<proteinExistence type="predicted"/>
<feature type="compositionally biased region" description="Basic and acidic residues" evidence="1">
    <location>
        <begin position="33"/>
        <end position="55"/>
    </location>
</feature>
<feature type="compositionally biased region" description="Basic and acidic residues" evidence="1">
    <location>
        <begin position="141"/>
        <end position="150"/>
    </location>
</feature>
<dbReference type="Proteomes" id="UP000266841">
    <property type="component" value="Unassembled WGS sequence"/>
</dbReference>
<name>K0RWI2_THAOC</name>
<gene>
    <name evidence="2" type="ORF">THAOC_29755</name>
</gene>
<evidence type="ECO:0000256" key="1">
    <source>
        <dbReference type="SAM" id="MobiDB-lite"/>
    </source>
</evidence>
<evidence type="ECO:0000313" key="2">
    <source>
        <dbReference type="EMBL" id="EJK51107.1"/>
    </source>
</evidence>
<organism evidence="2 3">
    <name type="scientific">Thalassiosira oceanica</name>
    <name type="common">Marine diatom</name>
    <dbReference type="NCBI Taxonomy" id="159749"/>
    <lineage>
        <taxon>Eukaryota</taxon>
        <taxon>Sar</taxon>
        <taxon>Stramenopiles</taxon>
        <taxon>Ochrophyta</taxon>
        <taxon>Bacillariophyta</taxon>
        <taxon>Coscinodiscophyceae</taxon>
        <taxon>Thalassiosirophycidae</taxon>
        <taxon>Thalassiosirales</taxon>
        <taxon>Thalassiosiraceae</taxon>
        <taxon>Thalassiosira</taxon>
    </lineage>
</organism>
<protein>
    <submittedName>
        <fullName evidence="2">Uncharacterized protein</fullName>
    </submittedName>
</protein>
<evidence type="ECO:0000313" key="3">
    <source>
        <dbReference type="Proteomes" id="UP000266841"/>
    </source>
</evidence>
<sequence length="197" mass="21095">PRGRRPALPGHIGAGAGAPESRVPRGQKAPRLPLRDAPDREDERRRPRVGRDVRVRRVGPAGIPLEVSPRAARGTRRGRHGVTGRGVRARPRGQGQQALRRGRHARGRDELAGGVLRAGAAGEAAGGGVAALRPEPVPGVADRRRGRQDEDAAVPGAVSEREARREAQRITGRTGRCSYGAKSSCCLNFYDKDSTHF</sequence>
<dbReference type="AlphaFoldDB" id="K0RWI2"/>
<feature type="compositionally biased region" description="Basic residues" evidence="1">
    <location>
        <begin position="73"/>
        <end position="91"/>
    </location>
</feature>
<reference evidence="2 3" key="1">
    <citation type="journal article" date="2012" name="Genome Biol.">
        <title>Genome and low-iron response of an oceanic diatom adapted to chronic iron limitation.</title>
        <authorList>
            <person name="Lommer M."/>
            <person name="Specht M."/>
            <person name="Roy A.S."/>
            <person name="Kraemer L."/>
            <person name="Andreson R."/>
            <person name="Gutowska M.A."/>
            <person name="Wolf J."/>
            <person name="Bergner S.V."/>
            <person name="Schilhabel M.B."/>
            <person name="Klostermeier U.C."/>
            <person name="Beiko R.G."/>
            <person name="Rosenstiel P."/>
            <person name="Hippler M."/>
            <person name="Laroche J."/>
        </authorList>
    </citation>
    <scope>NUCLEOTIDE SEQUENCE [LARGE SCALE GENOMIC DNA]</scope>
    <source>
        <strain evidence="2 3">CCMP1005</strain>
    </source>
</reference>